<evidence type="ECO:0000256" key="3">
    <source>
        <dbReference type="ARBA" id="ARBA00022630"/>
    </source>
</evidence>
<comment type="caution">
    <text evidence="8">The sequence shown here is derived from an EMBL/GenBank/DDBJ whole genome shotgun (WGS) entry which is preliminary data.</text>
</comment>
<dbReference type="Pfam" id="PF00441">
    <property type="entry name" value="Acyl-CoA_dh_1"/>
    <property type="match status" value="1"/>
</dbReference>
<dbReference type="OrthoDB" id="7328575at2"/>
<protein>
    <recommendedName>
        <fullName evidence="10">Acyl-CoA dehydrogenase</fullName>
    </recommendedName>
</protein>
<sequence length="347" mass="36544">MHFAFTEDQAAITEAAREMLLETCTPSDLRKLLESGNPRDAGRWSTICEMGLPGIMAPESAGGLELGLTDLVGIAEAAGYVGLPEPLIELAGVTIPLLASLADDHGWLERAASGDFVAIGHPTNSFVGDADQASALLLGHGEEIHLVPAEAVSLVRQDSFDSFRRLFTVEWTPSSATLVGRDWALAAERGALLAAAQMIGLGQRCIDMSVSYAKDRTQFGKPIGSYQAVKHLVASAQVAIEFARPVVHAAAAELPLAIAASRARVAHAKIAAGEAADLAARTAVQVHGAMGITHEADVHFFLKRAFGLKSAWGTVAEHTRTVIERVTTARTGPDATFAAELSSPDPQ</sequence>
<keyword evidence="3" id="KW-0285">Flavoprotein</keyword>
<dbReference type="InterPro" id="IPR036250">
    <property type="entry name" value="AcylCo_DH-like_C"/>
</dbReference>
<evidence type="ECO:0000259" key="6">
    <source>
        <dbReference type="Pfam" id="PF00441"/>
    </source>
</evidence>
<dbReference type="GO" id="GO:0050660">
    <property type="term" value="F:flavin adenine dinucleotide binding"/>
    <property type="evidence" value="ECO:0007669"/>
    <property type="project" value="InterPro"/>
</dbReference>
<keyword evidence="9" id="KW-1185">Reference proteome</keyword>
<dbReference type="Pfam" id="PF02771">
    <property type="entry name" value="Acyl-CoA_dh_N"/>
    <property type="match status" value="1"/>
</dbReference>
<dbReference type="Gene3D" id="1.20.140.10">
    <property type="entry name" value="Butyryl-CoA Dehydrogenase, subunit A, domain 3"/>
    <property type="match status" value="1"/>
</dbReference>
<dbReference type="RefSeq" id="WP_059153185.1">
    <property type="nucleotide sequence ID" value="NZ_KQ130457.1"/>
</dbReference>
<evidence type="ECO:0000256" key="4">
    <source>
        <dbReference type="ARBA" id="ARBA00022827"/>
    </source>
</evidence>
<name>A0A0J7XK63_9SPHN</name>
<dbReference type="PANTHER" id="PTHR43884:SF20">
    <property type="entry name" value="ACYL-COA DEHYDROGENASE FADE28"/>
    <property type="match status" value="1"/>
</dbReference>
<keyword evidence="4" id="KW-0274">FAD</keyword>
<dbReference type="GO" id="GO:0003995">
    <property type="term" value="F:acyl-CoA dehydrogenase activity"/>
    <property type="evidence" value="ECO:0007669"/>
    <property type="project" value="TreeGrafter"/>
</dbReference>
<feature type="domain" description="Acyl-CoA dehydrogenase/oxidase C-terminal" evidence="6">
    <location>
        <begin position="190"/>
        <end position="326"/>
    </location>
</feature>
<dbReference type="SUPFAM" id="SSF47203">
    <property type="entry name" value="Acyl-CoA dehydrogenase C-terminal domain-like"/>
    <property type="match status" value="1"/>
</dbReference>
<evidence type="ECO:0000256" key="2">
    <source>
        <dbReference type="ARBA" id="ARBA00009347"/>
    </source>
</evidence>
<dbReference type="InterPro" id="IPR009100">
    <property type="entry name" value="AcylCoA_DH/oxidase_NM_dom_sf"/>
</dbReference>
<dbReference type="Proteomes" id="UP000052268">
    <property type="component" value="Unassembled WGS sequence"/>
</dbReference>
<proteinExistence type="inferred from homology"/>
<dbReference type="Gene3D" id="1.10.540.10">
    <property type="entry name" value="Acyl-CoA dehydrogenase/oxidase, N-terminal domain"/>
    <property type="match status" value="1"/>
</dbReference>
<evidence type="ECO:0000256" key="5">
    <source>
        <dbReference type="ARBA" id="ARBA00023002"/>
    </source>
</evidence>
<dbReference type="InterPro" id="IPR037069">
    <property type="entry name" value="AcylCoA_DH/ox_N_sf"/>
</dbReference>
<reference evidence="8 9" key="1">
    <citation type="journal article" date="2015" name="G3 (Bethesda)">
        <title>Insights into Ongoing Evolution of the Hexachlorocyclohexane Catabolic Pathway from Comparative Genomics of Ten Sphingomonadaceae Strains.</title>
        <authorList>
            <person name="Pearce S.L."/>
            <person name="Oakeshott J.G."/>
            <person name="Pandey G."/>
        </authorList>
    </citation>
    <scope>NUCLEOTIDE SEQUENCE [LARGE SCALE GENOMIC DNA]</scope>
    <source>
        <strain evidence="8 9">LL02</strain>
    </source>
</reference>
<evidence type="ECO:0000313" key="8">
    <source>
        <dbReference type="EMBL" id="KMS52034.1"/>
    </source>
</evidence>
<evidence type="ECO:0008006" key="10">
    <source>
        <dbReference type="Google" id="ProtNLM"/>
    </source>
</evidence>
<dbReference type="AlphaFoldDB" id="A0A0J7XK63"/>
<feature type="domain" description="Acyl-CoA dehydrogenase/oxidase N-terminal" evidence="7">
    <location>
        <begin position="6"/>
        <end position="113"/>
    </location>
</feature>
<evidence type="ECO:0000313" key="9">
    <source>
        <dbReference type="Proteomes" id="UP000052268"/>
    </source>
</evidence>
<evidence type="ECO:0000259" key="7">
    <source>
        <dbReference type="Pfam" id="PF02771"/>
    </source>
</evidence>
<dbReference type="InterPro" id="IPR009075">
    <property type="entry name" value="AcylCo_DH/oxidase_C"/>
</dbReference>
<dbReference type="PANTHER" id="PTHR43884">
    <property type="entry name" value="ACYL-COA DEHYDROGENASE"/>
    <property type="match status" value="1"/>
</dbReference>
<organism evidence="8 9">
    <name type="scientific">Novosphingobium barchaimii LL02</name>
    <dbReference type="NCBI Taxonomy" id="1114963"/>
    <lineage>
        <taxon>Bacteria</taxon>
        <taxon>Pseudomonadati</taxon>
        <taxon>Pseudomonadota</taxon>
        <taxon>Alphaproteobacteria</taxon>
        <taxon>Sphingomonadales</taxon>
        <taxon>Sphingomonadaceae</taxon>
        <taxon>Novosphingobium</taxon>
    </lineage>
</organism>
<comment type="similarity">
    <text evidence="2">Belongs to the acyl-CoA dehydrogenase family.</text>
</comment>
<keyword evidence="5" id="KW-0560">Oxidoreductase</keyword>
<dbReference type="SUPFAM" id="SSF56645">
    <property type="entry name" value="Acyl-CoA dehydrogenase NM domain-like"/>
    <property type="match status" value="1"/>
</dbReference>
<dbReference type="PATRIC" id="fig|1114963.3.peg.4223"/>
<dbReference type="InterPro" id="IPR013786">
    <property type="entry name" value="AcylCoA_DH/ox_N"/>
</dbReference>
<comment type="cofactor">
    <cofactor evidence="1">
        <name>FAD</name>
        <dbReference type="ChEBI" id="CHEBI:57692"/>
    </cofactor>
</comment>
<accession>A0A0J7XK63</accession>
<dbReference type="EMBL" id="JACU01000010">
    <property type="protein sequence ID" value="KMS52034.1"/>
    <property type="molecule type" value="Genomic_DNA"/>
</dbReference>
<evidence type="ECO:0000256" key="1">
    <source>
        <dbReference type="ARBA" id="ARBA00001974"/>
    </source>
</evidence>
<gene>
    <name evidence="8" type="ORF">V474_02995</name>
</gene>